<dbReference type="SUPFAM" id="SSF54001">
    <property type="entry name" value="Cysteine proteinases"/>
    <property type="match status" value="1"/>
</dbReference>
<dbReference type="PANTHER" id="PTHR21646:SF95">
    <property type="entry name" value="UBIQUITIN CARBOXYL-TERMINAL HYDROLASE 4-RELATED"/>
    <property type="match status" value="1"/>
</dbReference>
<dbReference type="Pfam" id="PF00581">
    <property type="entry name" value="Rhodanese"/>
    <property type="match status" value="1"/>
</dbReference>
<dbReference type="Gene3D" id="1.20.58.80">
    <property type="entry name" value="Phosphotransferase system, lactose/cellobiose-type IIA subunit"/>
    <property type="match status" value="1"/>
</dbReference>
<dbReference type="PROSITE" id="PS00972">
    <property type="entry name" value="USP_1"/>
    <property type="match status" value="1"/>
</dbReference>
<dbReference type="PANTHER" id="PTHR21646">
    <property type="entry name" value="UBIQUITIN CARBOXYL-TERMINAL HYDROLASE"/>
    <property type="match status" value="1"/>
</dbReference>
<feature type="domain" description="Rhodanese" evidence="9">
    <location>
        <begin position="235"/>
        <end position="353"/>
    </location>
</feature>
<dbReference type="InterPro" id="IPR001763">
    <property type="entry name" value="Rhodanese-like_dom"/>
</dbReference>
<dbReference type="Gene3D" id="3.40.250.10">
    <property type="entry name" value="Rhodanese-like domain"/>
    <property type="match status" value="1"/>
</dbReference>
<evidence type="ECO:0000256" key="8">
    <source>
        <dbReference type="SAM" id="MobiDB-lite"/>
    </source>
</evidence>
<feature type="domain" description="USP" evidence="10">
    <location>
        <begin position="568"/>
        <end position="914"/>
    </location>
</feature>
<evidence type="ECO:0000259" key="10">
    <source>
        <dbReference type="PROSITE" id="PS50235"/>
    </source>
</evidence>
<dbReference type="SUPFAM" id="SSF52821">
    <property type="entry name" value="Rhodanese/Cell cycle control phosphatase"/>
    <property type="match status" value="1"/>
</dbReference>
<dbReference type="Proteomes" id="UP000603453">
    <property type="component" value="Unassembled WGS sequence"/>
</dbReference>
<keyword evidence="6 7" id="KW-0788">Thiol protease</keyword>
<dbReference type="GO" id="GO:0004843">
    <property type="term" value="F:cysteine-type deubiquitinase activity"/>
    <property type="evidence" value="ECO:0007669"/>
    <property type="project" value="UniProtKB-UniRule"/>
</dbReference>
<evidence type="ECO:0000259" key="9">
    <source>
        <dbReference type="PROSITE" id="PS50206"/>
    </source>
</evidence>
<dbReference type="InterPro" id="IPR038765">
    <property type="entry name" value="Papain-like_cys_pep_sf"/>
</dbReference>
<feature type="compositionally biased region" description="Polar residues" evidence="8">
    <location>
        <begin position="440"/>
        <end position="463"/>
    </location>
</feature>
<dbReference type="GO" id="GO:0016579">
    <property type="term" value="P:protein deubiquitination"/>
    <property type="evidence" value="ECO:0007669"/>
    <property type="project" value="InterPro"/>
</dbReference>
<evidence type="ECO:0000256" key="1">
    <source>
        <dbReference type="ARBA" id="ARBA00000707"/>
    </source>
</evidence>
<feature type="region of interest" description="Disordered" evidence="8">
    <location>
        <begin position="367"/>
        <end position="468"/>
    </location>
</feature>
<dbReference type="Pfam" id="PF00443">
    <property type="entry name" value="UCH"/>
    <property type="match status" value="1"/>
</dbReference>
<dbReference type="EC" id="3.4.19.12" evidence="7"/>
<dbReference type="EMBL" id="JAEPRD010000029">
    <property type="protein sequence ID" value="KAG2206753.1"/>
    <property type="molecule type" value="Genomic_DNA"/>
</dbReference>
<keyword evidence="5 7" id="KW-0378">Hydrolase</keyword>
<sequence>MSATSHHVGYKNNPPLQVVISGSAITELKQKASVDKMTTENHSIQGWVNLVFQSYQQGDIAIVNNCLESAYISYMRGCSIMVEIIKKHSQYNEIRFSPIYLQLKQRTNEEIFALLEELAIKIENWYRMRQEQYYANNTHFNIIPVSPATTSAAAYAYRPSHDPRNFPHYSLNDLPTHKPPTSPSSSLAQAVSTKLSITTSDTNQYQLPSWTNYIFPNTLLVEPNELVKWITVKENQPSILLIDNRPRELFRRGCIKHLWIIQIEPVLWQKDDMAMKMQESIQRNPEAEQRLFAEKARFDLIVYYDQNSKSLDTAHGSTTNIRKILETQHLKRPPMMLAGGFDAWHSYVGASGVYTFLEQKEKKQWFKSGNSSTSSIGTDHEPHTLYDSFSGKPNRQSYNQQQQQKVSPAHSYPSISIPQPSLPTAPRKESLTTRYPELLSPTSEVASSPQRQPVAQISHQQQDLRPMPPSYPKIHRRKTFIDNPFNGFTNTMSKLYDVPPMSIPHSKTSSVVTNNSQPQRPSSAEPSVSINRPYAMSDFHHVSTNNIHSSPTSSSYSQSGTVIAIGTTGLKNMGNTCYMNSIIQCLSGTIPLARYFISGLFKQHINRNNKTGTQGVLTESFVELLRAMWSESYTFVSPMTFREALVRFAPRFSGFDQQDSQEFLLFLLDGLHEDLNSTALGSHSSLVDDMTFEKLPDWQASALSWEKYLHRNSSVIVSLFQGQYRSRLTCLSCKQTSTTYNVFMSLSLPIPAKKLRISSVTLYQCLDYFVKEETLDKEDAWKCPQCKKKRKALKQLTLTRLPDILLIHLKRFSMDGLFKNKLDVIVKCPTRSLDLSGYVPMTVTPSPPQDRPSYVYDLYAVSNHYGSLSGGHYTACVRDGYTDKWHYFDDSKFSLCDENKVVTKAAYNLFYVRSKVK</sequence>
<dbReference type="PROSITE" id="PS50206">
    <property type="entry name" value="RHODANESE_3"/>
    <property type="match status" value="1"/>
</dbReference>
<evidence type="ECO:0000256" key="6">
    <source>
        <dbReference type="ARBA" id="ARBA00022807"/>
    </source>
</evidence>
<evidence type="ECO:0000256" key="5">
    <source>
        <dbReference type="ARBA" id="ARBA00022801"/>
    </source>
</evidence>
<evidence type="ECO:0000256" key="3">
    <source>
        <dbReference type="ARBA" id="ARBA00022670"/>
    </source>
</evidence>
<accession>A0A8H7V7Z6</accession>
<evidence type="ECO:0000313" key="11">
    <source>
        <dbReference type="EMBL" id="KAG2206753.1"/>
    </source>
</evidence>
<proteinExistence type="inferred from homology"/>
<keyword evidence="12" id="KW-1185">Reference proteome</keyword>
<dbReference type="AlphaFoldDB" id="A0A8H7V7Z6"/>
<dbReference type="PROSITE" id="PS00973">
    <property type="entry name" value="USP_2"/>
    <property type="match status" value="1"/>
</dbReference>
<keyword evidence="3 7" id="KW-0645">Protease</keyword>
<feature type="region of interest" description="Disordered" evidence="8">
    <location>
        <begin position="506"/>
        <end position="529"/>
    </location>
</feature>
<feature type="compositionally biased region" description="Polar residues" evidence="8">
    <location>
        <begin position="367"/>
        <end position="377"/>
    </location>
</feature>
<comment type="caution">
    <text evidence="11">The sequence shown here is derived from an EMBL/GenBank/DDBJ whole genome shotgun (WGS) entry which is preliminary data.</text>
</comment>
<name>A0A8H7V7Z6_9FUNG</name>
<dbReference type="GO" id="GO:0006508">
    <property type="term" value="P:proteolysis"/>
    <property type="evidence" value="ECO:0007669"/>
    <property type="project" value="UniProtKB-KW"/>
</dbReference>
<comment type="catalytic activity">
    <reaction evidence="1 7">
        <text>Thiol-dependent hydrolysis of ester, thioester, amide, peptide and isopeptide bonds formed by the C-terminal Gly of ubiquitin (a 76-residue protein attached to proteins as an intracellular targeting signal).</text>
        <dbReference type="EC" id="3.4.19.12"/>
    </reaction>
</comment>
<dbReference type="Gene3D" id="3.90.70.10">
    <property type="entry name" value="Cysteine proteinases"/>
    <property type="match status" value="1"/>
</dbReference>
<dbReference type="OrthoDB" id="292964at2759"/>
<organism evidence="11 12">
    <name type="scientific">Mucor saturninus</name>
    <dbReference type="NCBI Taxonomy" id="64648"/>
    <lineage>
        <taxon>Eukaryota</taxon>
        <taxon>Fungi</taxon>
        <taxon>Fungi incertae sedis</taxon>
        <taxon>Mucoromycota</taxon>
        <taxon>Mucoromycotina</taxon>
        <taxon>Mucoromycetes</taxon>
        <taxon>Mucorales</taxon>
        <taxon>Mucorineae</taxon>
        <taxon>Mucoraceae</taxon>
        <taxon>Mucor</taxon>
    </lineage>
</organism>
<dbReference type="InterPro" id="IPR018200">
    <property type="entry name" value="USP_CS"/>
</dbReference>
<dbReference type="InterPro" id="IPR050185">
    <property type="entry name" value="Ub_carboxyl-term_hydrolase"/>
</dbReference>
<dbReference type="CDD" id="cd02674">
    <property type="entry name" value="Peptidase_C19R"/>
    <property type="match status" value="1"/>
</dbReference>
<dbReference type="InterPro" id="IPR036873">
    <property type="entry name" value="Rhodanese-like_dom_sf"/>
</dbReference>
<protein>
    <recommendedName>
        <fullName evidence="7">Ubiquitin carboxyl-terminal hydrolase</fullName>
        <ecNumber evidence="7">3.4.19.12</ecNumber>
    </recommendedName>
</protein>
<dbReference type="Pfam" id="PF08969">
    <property type="entry name" value="USP8_dimer"/>
    <property type="match status" value="1"/>
</dbReference>
<evidence type="ECO:0000256" key="2">
    <source>
        <dbReference type="ARBA" id="ARBA00009085"/>
    </source>
</evidence>
<gene>
    <name evidence="11" type="ORF">INT47_003695</name>
</gene>
<keyword evidence="4 7" id="KW-0833">Ubl conjugation pathway</keyword>
<comment type="similarity">
    <text evidence="2 7">Belongs to the peptidase C19 family.</text>
</comment>
<evidence type="ECO:0000256" key="7">
    <source>
        <dbReference type="RuleBase" id="RU366025"/>
    </source>
</evidence>
<reference evidence="11" key="1">
    <citation type="submission" date="2020-12" db="EMBL/GenBank/DDBJ databases">
        <title>Metabolic potential, ecology and presence of endohyphal bacteria is reflected in genomic diversity of Mucoromycotina.</title>
        <authorList>
            <person name="Muszewska A."/>
            <person name="Okrasinska A."/>
            <person name="Steczkiewicz K."/>
            <person name="Drgas O."/>
            <person name="Orlowska M."/>
            <person name="Perlinska-Lenart U."/>
            <person name="Aleksandrzak-Piekarczyk T."/>
            <person name="Szatraj K."/>
            <person name="Zielenkiewicz U."/>
            <person name="Pilsyk S."/>
            <person name="Malc E."/>
            <person name="Mieczkowski P."/>
            <person name="Kruszewska J.S."/>
            <person name="Biernat P."/>
            <person name="Pawlowska J."/>
        </authorList>
    </citation>
    <scope>NUCLEOTIDE SEQUENCE</scope>
    <source>
        <strain evidence="11">WA0000017839</strain>
    </source>
</reference>
<evidence type="ECO:0000256" key="4">
    <source>
        <dbReference type="ARBA" id="ARBA00022786"/>
    </source>
</evidence>
<dbReference type="InterPro" id="IPR015063">
    <property type="entry name" value="USP8_dimer"/>
</dbReference>
<dbReference type="InterPro" id="IPR028889">
    <property type="entry name" value="USP"/>
</dbReference>
<dbReference type="InterPro" id="IPR001394">
    <property type="entry name" value="Peptidase_C19_UCH"/>
</dbReference>
<dbReference type="PROSITE" id="PS50235">
    <property type="entry name" value="USP_3"/>
    <property type="match status" value="1"/>
</dbReference>
<evidence type="ECO:0000313" key="12">
    <source>
        <dbReference type="Proteomes" id="UP000603453"/>
    </source>
</evidence>